<dbReference type="EMBL" id="AZIL01002741">
    <property type="protein sequence ID" value="EWM20930.1"/>
    <property type="molecule type" value="Genomic_DNA"/>
</dbReference>
<keyword evidence="2" id="KW-0812">Transmembrane</keyword>
<evidence type="ECO:0000313" key="4">
    <source>
        <dbReference type="Proteomes" id="UP000019335"/>
    </source>
</evidence>
<keyword evidence="2" id="KW-1133">Transmembrane helix</keyword>
<proteinExistence type="predicted"/>
<keyword evidence="4" id="KW-1185">Reference proteome</keyword>
<comment type="caution">
    <text evidence="3">The sequence shown here is derived from an EMBL/GenBank/DDBJ whole genome shotgun (WGS) entry which is preliminary data.</text>
</comment>
<feature type="region of interest" description="Disordered" evidence="1">
    <location>
        <begin position="1"/>
        <end position="39"/>
    </location>
</feature>
<accession>W7T1K3</accession>
<dbReference type="InterPro" id="IPR036259">
    <property type="entry name" value="MFS_trans_sf"/>
</dbReference>
<protein>
    <submittedName>
        <fullName evidence="3">Major facilitator superfamily domain, general substrate transporter</fullName>
    </submittedName>
</protein>
<evidence type="ECO:0000256" key="2">
    <source>
        <dbReference type="SAM" id="Phobius"/>
    </source>
</evidence>
<dbReference type="AlphaFoldDB" id="W7T1K3"/>
<evidence type="ECO:0000256" key="1">
    <source>
        <dbReference type="SAM" id="MobiDB-lite"/>
    </source>
</evidence>
<feature type="transmembrane region" description="Helical" evidence="2">
    <location>
        <begin position="130"/>
        <end position="152"/>
    </location>
</feature>
<dbReference type="OrthoDB" id="10262656at2759"/>
<reference evidence="3 4" key="1">
    <citation type="journal article" date="2014" name="Mol. Plant">
        <title>Chromosome Scale Genome Assembly and Transcriptome Profiling of Nannochloropsis gaditana in Nitrogen Depletion.</title>
        <authorList>
            <person name="Corteggiani Carpinelli E."/>
            <person name="Telatin A."/>
            <person name="Vitulo N."/>
            <person name="Forcato C."/>
            <person name="D'Angelo M."/>
            <person name="Schiavon R."/>
            <person name="Vezzi A."/>
            <person name="Giacometti G.M."/>
            <person name="Morosinotto T."/>
            <person name="Valle G."/>
        </authorList>
    </citation>
    <scope>NUCLEOTIDE SEQUENCE [LARGE SCALE GENOMIC DNA]</scope>
    <source>
        <strain evidence="3 4">B-31</strain>
    </source>
</reference>
<organism evidence="3 4">
    <name type="scientific">Nannochloropsis gaditana</name>
    <dbReference type="NCBI Taxonomy" id="72520"/>
    <lineage>
        <taxon>Eukaryota</taxon>
        <taxon>Sar</taxon>
        <taxon>Stramenopiles</taxon>
        <taxon>Ochrophyta</taxon>
        <taxon>Eustigmatophyceae</taxon>
        <taxon>Eustigmatales</taxon>
        <taxon>Monodopsidaceae</taxon>
        <taxon>Nannochloropsis</taxon>
    </lineage>
</organism>
<sequence>MKTRGPDKGTSSSEGPERGVELENDERGMSDTYQGPVPNTSTKPLLLPLSMTSLDVNSAASKHKGDALILSGEPHTDLSPAMAVAEHKGTARYRELLYVYLAIVADAVTSNVMAPYAQEWVLHTFQTNNIGLYSGILVGSMAFARALSSPFFGWLSDSIGRRLDCGDRRYWRFGHRAGAKGGLRRQQSSLAGCQDSHIHDRRLYL</sequence>
<name>W7T1K3_9STRA</name>
<dbReference type="Proteomes" id="UP000019335">
    <property type="component" value="Unassembled WGS sequence"/>
</dbReference>
<gene>
    <name evidence="3" type="ORF">Naga_100061g11</name>
</gene>
<feature type="compositionally biased region" description="Basic and acidic residues" evidence="1">
    <location>
        <begin position="15"/>
        <end position="29"/>
    </location>
</feature>
<evidence type="ECO:0000313" key="3">
    <source>
        <dbReference type="EMBL" id="EWM20930.1"/>
    </source>
</evidence>
<dbReference type="Gene3D" id="1.20.1250.20">
    <property type="entry name" value="MFS general substrate transporter like domains"/>
    <property type="match status" value="1"/>
</dbReference>
<feature type="transmembrane region" description="Helical" evidence="2">
    <location>
        <begin position="97"/>
        <end position="118"/>
    </location>
</feature>
<keyword evidence="2" id="KW-0472">Membrane</keyword>
<dbReference type="SUPFAM" id="SSF103473">
    <property type="entry name" value="MFS general substrate transporter"/>
    <property type="match status" value="1"/>
</dbReference>